<sequence>MTLDWNALLETITRARHPVLMALSRSRLESFYEFARRAADAGGLRVVVIRCSSVSTGGICKDPAVIDVFLSRSSTLSRLKPLLRVGDPQELAGALRLIASETLLPPRESSRVLALAELLDEHPARNCCAPVAEVALGDCSADKVRGLVELEAAASEKCGTTIVVVEERRHAHPLLDEKLPPTAKLLLYWGPAPLPSLHSVDFAGPRDLAKSLRGVARAVIEIGEGHVVILGE</sequence>
<name>A0A7C4FE05_THEPE</name>
<accession>A0A7C4FE05</accession>
<dbReference type="AlphaFoldDB" id="A0A7C4FE05"/>
<reference evidence="1" key="1">
    <citation type="journal article" date="2020" name="mSystems">
        <title>Genome- and Community-Level Interaction Insights into Carbon Utilization and Element Cycling Functions of Hydrothermarchaeota in Hydrothermal Sediment.</title>
        <authorList>
            <person name="Zhou Z."/>
            <person name="Liu Y."/>
            <person name="Xu W."/>
            <person name="Pan J."/>
            <person name="Luo Z.H."/>
            <person name="Li M."/>
        </authorList>
    </citation>
    <scope>NUCLEOTIDE SEQUENCE [LARGE SCALE GENOMIC DNA]</scope>
    <source>
        <strain evidence="1">SpSt-735</strain>
    </source>
</reference>
<comment type="caution">
    <text evidence="1">The sequence shown here is derived from an EMBL/GenBank/DDBJ whole genome shotgun (WGS) entry which is preliminary data.</text>
</comment>
<proteinExistence type="predicted"/>
<dbReference type="EMBL" id="DTFI01000112">
    <property type="protein sequence ID" value="HGI43708.1"/>
    <property type="molecule type" value="Genomic_DNA"/>
</dbReference>
<protein>
    <submittedName>
        <fullName evidence="1">Uncharacterized protein</fullName>
    </submittedName>
</protein>
<organism evidence="1">
    <name type="scientific">Thermofilum pendens</name>
    <dbReference type="NCBI Taxonomy" id="2269"/>
    <lineage>
        <taxon>Archaea</taxon>
        <taxon>Thermoproteota</taxon>
        <taxon>Thermoprotei</taxon>
        <taxon>Thermofilales</taxon>
        <taxon>Thermofilaceae</taxon>
        <taxon>Thermofilum</taxon>
    </lineage>
</organism>
<evidence type="ECO:0000313" key="1">
    <source>
        <dbReference type="EMBL" id="HGI43708.1"/>
    </source>
</evidence>
<gene>
    <name evidence="1" type="ORF">ENV17_04935</name>
</gene>